<gene>
    <name evidence="2" type="ORF">M406DRAFT_323413</name>
</gene>
<organism evidence="2 3">
    <name type="scientific">Cryphonectria parasitica (strain ATCC 38755 / EP155)</name>
    <dbReference type="NCBI Taxonomy" id="660469"/>
    <lineage>
        <taxon>Eukaryota</taxon>
        <taxon>Fungi</taxon>
        <taxon>Dikarya</taxon>
        <taxon>Ascomycota</taxon>
        <taxon>Pezizomycotina</taxon>
        <taxon>Sordariomycetes</taxon>
        <taxon>Sordariomycetidae</taxon>
        <taxon>Diaporthales</taxon>
        <taxon>Cryphonectriaceae</taxon>
        <taxon>Cryphonectria-Endothia species complex</taxon>
        <taxon>Cryphonectria</taxon>
    </lineage>
</organism>
<protein>
    <recommendedName>
        <fullName evidence="1">VOC domain-containing protein</fullName>
    </recommendedName>
</protein>
<dbReference type="GeneID" id="63836894"/>
<dbReference type="EMBL" id="MU032349">
    <property type="protein sequence ID" value="KAF3764016.1"/>
    <property type="molecule type" value="Genomic_DNA"/>
</dbReference>
<comment type="caution">
    <text evidence="2">The sequence shown here is derived from an EMBL/GenBank/DDBJ whole genome shotgun (WGS) entry which is preliminary data.</text>
</comment>
<evidence type="ECO:0000313" key="2">
    <source>
        <dbReference type="EMBL" id="KAF3764016.1"/>
    </source>
</evidence>
<name>A0A9P5CND3_CRYP1</name>
<feature type="domain" description="VOC" evidence="1">
    <location>
        <begin position="11"/>
        <end position="137"/>
    </location>
</feature>
<accession>A0A9P5CND3</accession>
<feature type="non-terminal residue" evidence="2">
    <location>
        <position position="137"/>
    </location>
</feature>
<dbReference type="Proteomes" id="UP000803844">
    <property type="component" value="Unassembled WGS sequence"/>
</dbReference>
<keyword evidence="3" id="KW-1185">Reference proteome</keyword>
<dbReference type="Gene3D" id="3.10.180.10">
    <property type="entry name" value="2,3-Dihydroxybiphenyl 1,2-Dioxygenase, domain 1"/>
    <property type="match status" value="1"/>
</dbReference>
<dbReference type="Pfam" id="PF00903">
    <property type="entry name" value="Glyoxalase"/>
    <property type="match status" value="1"/>
</dbReference>
<reference evidence="2" key="1">
    <citation type="journal article" date="2020" name="Phytopathology">
        <title>Genome sequence of the chestnut blight fungus Cryphonectria parasitica EP155: A fundamental resource for an archetypical invasive plant pathogen.</title>
        <authorList>
            <person name="Crouch J.A."/>
            <person name="Dawe A."/>
            <person name="Aerts A."/>
            <person name="Barry K."/>
            <person name="Churchill A.C.L."/>
            <person name="Grimwood J."/>
            <person name="Hillman B."/>
            <person name="Milgroom M.G."/>
            <person name="Pangilinan J."/>
            <person name="Smith M."/>
            <person name="Salamov A."/>
            <person name="Schmutz J."/>
            <person name="Yadav J."/>
            <person name="Grigoriev I.V."/>
            <person name="Nuss D."/>
        </authorList>
    </citation>
    <scope>NUCLEOTIDE SEQUENCE</scope>
    <source>
        <strain evidence="2">EP155</strain>
    </source>
</reference>
<dbReference type="OrthoDB" id="2873368at2759"/>
<evidence type="ECO:0000313" key="3">
    <source>
        <dbReference type="Proteomes" id="UP000803844"/>
    </source>
</evidence>
<proteinExistence type="predicted"/>
<evidence type="ECO:0000259" key="1">
    <source>
        <dbReference type="PROSITE" id="PS51819"/>
    </source>
</evidence>
<dbReference type="PROSITE" id="PS51819">
    <property type="entry name" value="VOC"/>
    <property type="match status" value="1"/>
</dbReference>
<dbReference type="RefSeq" id="XP_040774977.1">
    <property type="nucleotide sequence ID" value="XM_040919765.1"/>
</dbReference>
<dbReference type="InterPro" id="IPR004360">
    <property type="entry name" value="Glyas_Fos-R_dOase_dom"/>
</dbReference>
<dbReference type="InterPro" id="IPR029068">
    <property type="entry name" value="Glyas_Bleomycin-R_OHBP_Dase"/>
</dbReference>
<dbReference type="SUPFAM" id="SSF54593">
    <property type="entry name" value="Glyoxalase/Bleomycin resistance protein/Dihydroxybiphenyl dioxygenase"/>
    <property type="match status" value="1"/>
</dbReference>
<dbReference type="AlphaFoldDB" id="A0A9P5CND3"/>
<sequence length="137" mass="15251">MATNPAFHIIGHGHTGMTVRSMAKSLRFWKDILGFQIIWQQDVPGSTTPSDPVHTMTGAPLGTSMRVVWIQLKGSDPGRVSTLELIEYELPPDVAEEQKSRTPHARSWDIGSLHINLMIQGLDQIVESVKSEGFQIY</sequence>
<dbReference type="InterPro" id="IPR037523">
    <property type="entry name" value="VOC_core"/>
</dbReference>